<feature type="compositionally biased region" description="Basic residues" evidence="7">
    <location>
        <begin position="92"/>
        <end position="102"/>
    </location>
</feature>
<keyword evidence="4" id="KW-0378">Hydrolase</keyword>
<proteinExistence type="predicted"/>
<feature type="compositionally biased region" description="Basic and acidic residues" evidence="7">
    <location>
        <begin position="1589"/>
        <end position="1603"/>
    </location>
</feature>
<dbReference type="GO" id="GO:0003677">
    <property type="term" value="F:DNA binding"/>
    <property type="evidence" value="ECO:0007669"/>
    <property type="project" value="TreeGrafter"/>
</dbReference>
<feature type="region of interest" description="Disordered" evidence="7">
    <location>
        <begin position="1707"/>
        <end position="1726"/>
    </location>
</feature>
<feature type="domain" description="Helicase C-terminal" evidence="9">
    <location>
        <begin position="724"/>
        <end position="896"/>
    </location>
</feature>
<dbReference type="GO" id="GO:0016887">
    <property type="term" value="F:ATP hydrolysis activity"/>
    <property type="evidence" value="ECO:0007669"/>
    <property type="project" value="TreeGrafter"/>
</dbReference>
<dbReference type="SUPFAM" id="SSF54160">
    <property type="entry name" value="Chromo domain-like"/>
    <property type="match status" value="2"/>
</dbReference>
<name>K0SJP8_THAOC</name>
<dbReference type="PANTHER" id="PTHR45623:SF11">
    <property type="entry name" value="KISMET, ISOFORM C"/>
    <property type="match status" value="1"/>
</dbReference>
<comment type="caution">
    <text evidence="10">The sequence shown here is derived from an EMBL/GenBank/DDBJ whole genome shotgun (WGS) entry which is preliminary data.</text>
</comment>
<evidence type="ECO:0000259" key="8">
    <source>
        <dbReference type="PROSITE" id="PS51192"/>
    </source>
</evidence>
<dbReference type="GO" id="GO:0042393">
    <property type="term" value="F:histone binding"/>
    <property type="evidence" value="ECO:0007669"/>
    <property type="project" value="TreeGrafter"/>
</dbReference>
<dbReference type="Gene3D" id="2.40.50.40">
    <property type="match status" value="2"/>
</dbReference>
<dbReference type="OrthoDB" id="5857104at2759"/>
<protein>
    <submittedName>
        <fullName evidence="10">Uncharacterized protein</fullName>
    </submittedName>
</protein>
<dbReference type="InterPro" id="IPR016197">
    <property type="entry name" value="Chromo-like_dom_sf"/>
</dbReference>
<comment type="subcellular location">
    <subcellularLocation>
        <location evidence="1">Nucleus</location>
    </subcellularLocation>
</comment>
<evidence type="ECO:0000259" key="9">
    <source>
        <dbReference type="PROSITE" id="PS51194"/>
    </source>
</evidence>
<feature type="region of interest" description="Disordered" evidence="7">
    <location>
        <begin position="1027"/>
        <end position="1061"/>
    </location>
</feature>
<dbReference type="GO" id="GO:0005634">
    <property type="term" value="C:nucleus"/>
    <property type="evidence" value="ECO:0007669"/>
    <property type="project" value="UniProtKB-SubCell"/>
</dbReference>
<evidence type="ECO:0000256" key="4">
    <source>
        <dbReference type="ARBA" id="ARBA00022801"/>
    </source>
</evidence>
<dbReference type="PANTHER" id="PTHR45623">
    <property type="entry name" value="CHROMODOMAIN-HELICASE-DNA-BINDING PROTEIN 3-RELATED-RELATED"/>
    <property type="match status" value="1"/>
</dbReference>
<feature type="compositionally biased region" description="Basic and acidic residues" evidence="7">
    <location>
        <begin position="1459"/>
        <end position="1470"/>
    </location>
</feature>
<evidence type="ECO:0000256" key="6">
    <source>
        <dbReference type="ARBA" id="ARBA00023242"/>
    </source>
</evidence>
<dbReference type="InterPro" id="IPR038718">
    <property type="entry name" value="SNF2-like_sf"/>
</dbReference>
<feature type="region of interest" description="Disordered" evidence="7">
    <location>
        <begin position="1570"/>
        <end position="1603"/>
    </location>
</feature>
<dbReference type="EMBL" id="AGNL01020325">
    <property type="protein sequence ID" value="EJK61181.1"/>
    <property type="molecule type" value="Genomic_DNA"/>
</dbReference>
<dbReference type="InterPro" id="IPR001650">
    <property type="entry name" value="Helicase_C-like"/>
</dbReference>
<keyword evidence="2" id="KW-0677">Repeat</keyword>
<feature type="compositionally biased region" description="Polar residues" evidence="7">
    <location>
        <begin position="1139"/>
        <end position="1148"/>
    </location>
</feature>
<feature type="region of interest" description="Disordered" evidence="7">
    <location>
        <begin position="1"/>
        <end position="138"/>
    </location>
</feature>
<evidence type="ECO:0000256" key="2">
    <source>
        <dbReference type="ARBA" id="ARBA00022737"/>
    </source>
</evidence>
<evidence type="ECO:0000313" key="10">
    <source>
        <dbReference type="EMBL" id="EJK61181.1"/>
    </source>
</evidence>
<keyword evidence="5" id="KW-0067">ATP-binding</keyword>
<dbReference type="InterPro" id="IPR014001">
    <property type="entry name" value="Helicase_ATP-bd"/>
</dbReference>
<keyword evidence="3" id="KW-0547">Nucleotide-binding</keyword>
<dbReference type="SMART" id="SM00298">
    <property type="entry name" value="CHROMO"/>
    <property type="match status" value="2"/>
</dbReference>
<reference evidence="10 11" key="1">
    <citation type="journal article" date="2012" name="Genome Biol.">
        <title>Genome and low-iron response of an oceanic diatom adapted to chronic iron limitation.</title>
        <authorList>
            <person name="Lommer M."/>
            <person name="Specht M."/>
            <person name="Roy A.S."/>
            <person name="Kraemer L."/>
            <person name="Andreson R."/>
            <person name="Gutowska M.A."/>
            <person name="Wolf J."/>
            <person name="Bergner S.V."/>
            <person name="Schilhabel M.B."/>
            <person name="Klostermeier U.C."/>
            <person name="Beiko R.G."/>
            <person name="Rosenstiel P."/>
            <person name="Hippler M."/>
            <person name="Laroche J."/>
        </authorList>
    </citation>
    <scope>NUCLEOTIDE SEQUENCE [LARGE SCALE GENOMIC DNA]</scope>
    <source>
        <strain evidence="10 11">CCMP1005</strain>
    </source>
</reference>
<evidence type="ECO:0000256" key="5">
    <source>
        <dbReference type="ARBA" id="ARBA00022840"/>
    </source>
</evidence>
<feature type="compositionally biased region" description="Basic and acidic residues" evidence="7">
    <location>
        <begin position="1165"/>
        <end position="1179"/>
    </location>
</feature>
<feature type="compositionally biased region" description="Polar residues" evidence="7">
    <location>
        <begin position="1042"/>
        <end position="1053"/>
    </location>
</feature>
<dbReference type="GO" id="GO:0005524">
    <property type="term" value="F:ATP binding"/>
    <property type="evidence" value="ECO:0007669"/>
    <property type="project" value="UniProtKB-KW"/>
</dbReference>
<feature type="compositionally biased region" description="Polar residues" evidence="7">
    <location>
        <begin position="1"/>
        <end position="12"/>
    </location>
</feature>
<feature type="compositionally biased region" description="Acidic residues" evidence="7">
    <location>
        <begin position="36"/>
        <end position="48"/>
    </location>
</feature>
<dbReference type="PROSITE" id="PS51192">
    <property type="entry name" value="HELICASE_ATP_BIND_1"/>
    <property type="match status" value="1"/>
</dbReference>
<dbReference type="SUPFAM" id="SSF52540">
    <property type="entry name" value="P-loop containing nucleoside triphosphate hydrolases"/>
    <property type="match status" value="2"/>
</dbReference>
<keyword evidence="11" id="KW-1185">Reference proteome</keyword>
<feature type="non-terminal residue" evidence="10">
    <location>
        <position position="1808"/>
    </location>
</feature>
<dbReference type="PROSITE" id="PS51194">
    <property type="entry name" value="HELICASE_CTER"/>
    <property type="match status" value="1"/>
</dbReference>
<evidence type="ECO:0000256" key="7">
    <source>
        <dbReference type="SAM" id="MobiDB-lite"/>
    </source>
</evidence>
<dbReference type="GO" id="GO:0003682">
    <property type="term" value="F:chromatin binding"/>
    <property type="evidence" value="ECO:0007669"/>
    <property type="project" value="TreeGrafter"/>
</dbReference>
<dbReference type="SMART" id="SM00487">
    <property type="entry name" value="DEXDc"/>
    <property type="match status" value="1"/>
</dbReference>
<dbReference type="Pfam" id="PF00176">
    <property type="entry name" value="SNF2-rel_dom"/>
    <property type="match status" value="1"/>
</dbReference>
<feature type="compositionally biased region" description="Acidic residues" evidence="7">
    <location>
        <begin position="110"/>
        <end position="138"/>
    </location>
</feature>
<dbReference type="Pfam" id="PF00271">
    <property type="entry name" value="Helicase_C"/>
    <property type="match status" value="1"/>
</dbReference>
<sequence length="1808" mass="202583">MSGTRRTSSRAKAQTIFYTEATEADGLGGESGSEASDAEMDEEEEEEEPVRRKSSRSTKFRACLKDAPDGISDLLRAVPDEKRTAPSPNLPAKRHAKRRMSKAHAASESDFSDEGSDSEDDEEGDGDVYYEDDEEEEEEMKINKVIACKSLRIREWKDTCKNMNTTEITNGSRWIQDDDDDGVDLDKFEERFLVKWDQLSFLHVSWETQRDLEEFCDGAKVRLKTFFRKAEGGLLYEQDERLDGDYFDPSWVTVDRILEISEDEDVPEIVMDPKDPNFEEGTGRQFYIKWVNKGYDESTYEFERDLILNEVEYKEAVSSYEKRSAKPSRQNISTFKKQRDTEKKKLYKIFGDRVNMTEDEKEKIVKEYQDSLQATKWENGGQLRDYQAEGVSWMISNHINGRSSILADEMGLGKTIQTATYVATVSKTLKTRGPFLIVAPLSTLPHWYREFTGWTTLNTVVYHGLADDRNRAREDEFAFPSDRVDAVGMNQYYLQKVARQWRADWQKQWMVEVVITTPEIMIASDWPELKAIEWEIIVVDEAHRLKNHQSKLAQNLRDERFVFNHALLLTGTPIQNNMQELWTLLNFVEPDTFDSLSDFLDDYGDIKSKEKVDELHESIRPFILRRLKEDVEKSVPPKEETLIEVELTVLQKQYYRALYEKNLKFLHKNKKAIDGPSLNNLAMQLRKCCNHPFLLTGVEQEVRQQNPSADVTQSLVNASGKLVLLDKLLPRLKADGHRVLIFSQFKIMLDIIEDYLGGRGFKAERIDGSITGLKRQAAIDRFQAKDSGNREQPFIMLLSTRAGGVGINLTAADTCIIFDSDWNPQNDLQAQVSRCELIRIPATDLRAAATQTKNVKIYRLLTRKTYEMQMFHMSSLKMGLDQAVLQGIENSSDKGVMSKEEVEKLLKHGAYDIFKEDESGEGDKESNDFESQDIDSILARRAKTVVHDNTGSGSTAAGGTFSKASFKATNSDGVDAAGVDVDDPDFWTKVVGEAKEEEAEELGKRKRAQNNYSEKLYSQQIDAAIRGDGGAAESDDDDDANSVHSEFSDTGNHSEGESLDNESLRLIVKTTKEAAKNEKGPESYGYGNWPWEKFMSLLSLSKPMKLDEIKRMCWSQSLLALLERAEDQVREHRRKSEEASTNAKSDSLATAGVIELDGPSGDMPDVEKKAGEQPSKDATEDLLEVNFKSLLSSHESWAEKALSDAVVYAKSAPSRDKGFVQSILDGNRVALDPKKDDGNSLASKVAESFELEIWPALSNRGWQEDKHGKSTTYSYKGQVYKSITSVLDAIPKKHPELTNMANSTISSIAALCKTDAAISKAATLNLDNVTAKALKVFLMDCAPLQLLGDRSRSDRIGLGKKLLSNLSFLDSLFGAAATADANAGPNASEDKKNEELSKLIKMNPRTGLPHPQWTLVHDSILIRAICKHGLIDKRSSADAIGHDTSIHWGSPFEEGATNKSEKPDEEAEKKFNSDLEMLTRVASRASDFVQTHSGNAFEGLKDGKLNEVRQCLIDTYGLAKTGDDDNFVTNKEKLESILRPSKSSAEVEDLPARRPLLKRIRSVVKSINGKQVEEQEETDQAAAVQDSSRAGDETSKPQDDHGFVVLDQADRHNILLVLMMKNQLTFKQSAKVGPKKQLATLILNEFDARIEDLRIIGDDSAISTMSKAKAEFKVYVTNMNKTKNARMAKNVLRVQLGVDPVADKKGLGTNLFPPTGEEEKKSSSVSTAAKGALTKLKQKKAFTSADAALNRALSSIASNDKDGCLRLTSTELLMLTVLSSQGLPVFCEKWDSLIHNSKLEASTSDEDA</sequence>
<evidence type="ECO:0000256" key="3">
    <source>
        <dbReference type="ARBA" id="ARBA00022741"/>
    </source>
</evidence>
<feature type="region of interest" description="Disordered" evidence="7">
    <location>
        <begin position="1447"/>
        <end position="1470"/>
    </location>
</feature>
<dbReference type="GO" id="GO:0140658">
    <property type="term" value="F:ATP-dependent chromatin remodeler activity"/>
    <property type="evidence" value="ECO:0007669"/>
    <property type="project" value="TreeGrafter"/>
</dbReference>
<accession>K0SJP8</accession>
<keyword evidence="6" id="KW-0539">Nucleus</keyword>
<dbReference type="InterPro" id="IPR000330">
    <property type="entry name" value="SNF2_N"/>
</dbReference>
<dbReference type="InterPro" id="IPR000953">
    <property type="entry name" value="Chromo/chromo_shadow_dom"/>
</dbReference>
<dbReference type="CDD" id="cd18793">
    <property type="entry name" value="SF2_C_SNF"/>
    <property type="match status" value="1"/>
</dbReference>
<dbReference type="Proteomes" id="UP000266841">
    <property type="component" value="Unassembled WGS sequence"/>
</dbReference>
<evidence type="ECO:0000313" key="11">
    <source>
        <dbReference type="Proteomes" id="UP000266841"/>
    </source>
</evidence>
<dbReference type="Gene3D" id="3.40.50.10810">
    <property type="entry name" value="Tandem AAA-ATPase domain"/>
    <property type="match status" value="1"/>
</dbReference>
<feature type="domain" description="Helicase ATP-binding" evidence="8">
    <location>
        <begin position="395"/>
        <end position="591"/>
    </location>
</feature>
<gene>
    <name evidence="10" type="ORF">THAOC_18377</name>
</gene>
<dbReference type="InterPro" id="IPR049730">
    <property type="entry name" value="SNF2/RAD54-like_C"/>
</dbReference>
<dbReference type="eggNOG" id="KOG0384">
    <property type="taxonomic scope" value="Eukaryota"/>
</dbReference>
<dbReference type="InterPro" id="IPR027417">
    <property type="entry name" value="P-loop_NTPase"/>
</dbReference>
<organism evidence="10 11">
    <name type="scientific">Thalassiosira oceanica</name>
    <name type="common">Marine diatom</name>
    <dbReference type="NCBI Taxonomy" id="159749"/>
    <lineage>
        <taxon>Eukaryota</taxon>
        <taxon>Sar</taxon>
        <taxon>Stramenopiles</taxon>
        <taxon>Ochrophyta</taxon>
        <taxon>Bacillariophyta</taxon>
        <taxon>Coscinodiscophyceae</taxon>
        <taxon>Thalassiosirophycidae</taxon>
        <taxon>Thalassiosirales</taxon>
        <taxon>Thalassiosiraceae</taxon>
        <taxon>Thalassiosira</taxon>
    </lineage>
</organism>
<dbReference type="SMART" id="SM00490">
    <property type="entry name" value="HELICc"/>
    <property type="match status" value="1"/>
</dbReference>
<evidence type="ECO:0000256" key="1">
    <source>
        <dbReference type="ARBA" id="ARBA00004123"/>
    </source>
</evidence>
<dbReference type="GO" id="GO:0000785">
    <property type="term" value="C:chromatin"/>
    <property type="evidence" value="ECO:0007669"/>
    <property type="project" value="TreeGrafter"/>
</dbReference>
<feature type="region of interest" description="Disordered" evidence="7">
    <location>
        <begin position="1132"/>
        <end position="1179"/>
    </location>
</feature>
<dbReference type="Gene3D" id="3.40.50.300">
    <property type="entry name" value="P-loop containing nucleotide triphosphate hydrolases"/>
    <property type="match status" value="1"/>
</dbReference>